<dbReference type="EMBL" id="JANBUN010003659">
    <property type="protein sequence ID" value="KAJ2789870.1"/>
    <property type="molecule type" value="Genomic_DNA"/>
</dbReference>
<feature type="non-terminal residue" evidence="1">
    <location>
        <position position="172"/>
    </location>
</feature>
<evidence type="ECO:0000313" key="2">
    <source>
        <dbReference type="Proteomes" id="UP001140087"/>
    </source>
</evidence>
<reference evidence="1" key="1">
    <citation type="submission" date="2022-07" db="EMBL/GenBank/DDBJ databases">
        <title>Phylogenomic reconstructions and comparative analyses of Kickxellomycotina fungi.</title>
        <authorList>
            <person name="Reynolds N.K."/>
            <person name="Stajich J.E."/>
            <person name="Barry K."/>
            <person name="Grigoriev I.V."/>
            <person name="Crous P."/>
            <person name="Smith M.E."/>
        </authorList>
    </citation>
    <scope>NUCLEOTIDE SEQUENCE</scope>
    <source>
        <strain evidence="1">BCRC 34780</strain>
    </source>
</reference>
<proteinExistence type="predicted"/>
<accession>A0ACC1KHF3</accession>
<sequence>GQRGHPAEQPPHARPRARRHSAGVGVPKAQRDRPAAHEPAGREAAAPGLVQGAPSSPEARHAQDPQAAGACGRPRGRRRGSTRRTRPRRVGPRGGRPARQHGQPSSRHPVPSAGAEGKGEAGPRPRRPRRADWGRGQRRPRLRRGGGAEPPRAPGARRETRQTVPRRPGDAA</sequence>
<feature type="non-terminal residue" evidence="1">
    <location>
        <position position="1"/>
    </location>
</feature>
<evidence type="ECO:0000313" key="1">
    <source>
        <dbReference type="EMBL" id="KAJ2789870.1"/>
    </source>
</evidence>
<organism evidence="1 2">
    <name type="scientific">Coemansia helicoidea</name>
    <dbReference type="NCBI Taxonomy" id="1286919"/>
    <lineage>
        <taxon>Eukaryota</taxon>
        <taxon>Fungi</taxon>
        <taxon>Fungi incertae sedis</taxon>
        <taxon>Zoopagomycota</taxon>
        <taxon>Kickxellomycotina</taxon>
        <taxon>Kickxellomycetes</taxon>
        <taxon>Kickxellales</taxon>
        <taxon>Kickxellaceae</taxon>
        <taxon>Coemansia</taxon>
    </lineage>
</organism>
<protein>
    <submittedName>
        <fullName evidence="1">Uncharacterized protein</fullName>
    </submittedName>
</protein>
<name>A0ACC1KHF3_9FUNG</name>
<comment type="caution">
    <text evidence="1">The sequence shown here is derived from an EMBL/GenBank/DDBJ whole genome shotgun (WGS) entry which is preliminary data.</text>
</comment>
<gene>
    <name evidence="1" type="ORF">H4R21_006639</name>
</gene>
<keyword evidence="2" id="KW-1185">Reference proteome</keyword>
<dbReference type="Proteomes" id="UP001140087">
    <property type="component" value="Unassembled WGS sequence"/>
</dbReference>